<dbReference type="RefSeq" id="XP_016263166.1">
    <property type="nucleotide sequence ID" value="XM_016407562.1"/>
</dbReference>
<dbReference type="GO" id="GO:0016887">
    <property type="term" value="F:ATP hydrolysis activity"/>
    <property type="evidence" value="ECO:0007669"/>
    <property type="project" value="InterPro"/>
</dbReference>
<dbReference type="HOGENOM" id="CLU_000604_45_1_1"/>
<keyword evidence="2" id="KW-0067">ATP-binding</keyword>
<feature type="compositionally biased region" description="Polar residues" evidence="3">
    <location>
        <begin position="396"/>
        <end position="406"/>
    </location>
</feature>
<dbReference type="InterPro" id="IPR003439">
    <property type="entry name" value="ABC_transporter-like_ATP-bd"/>
</dbReference>
<dbReference type="VEuPathDB" id="FungiDB:PV06_06445"/>
<evidence type="ECO:0000313" key="5">
    <source>
        <dbReference type="EMBL" id="KIW42950.1"/>
    </source>
</evidence>
<dbReference type="OrthoDB" id="10255969at2759"/>
<dbReference type="GO" id="GO:0005524">
    <property type="term" value="F:ATP binding"/>
    <property type="evidence" value="ECO:0007669"/>
    <property type="project" value="UniProtKB-KW"/>
</dbReference>
<feature type="region of interest" description="Disordered" evidence="3">
    <location>
        <begin position="396"/>
        <end position="424"/>
    </location>
</feature>
<evidence type="ECO:0000256" key="1">
    <source>
        <dbReference type="ARBA" id="ARBA00022741"/>
    </source>
</evidence>
<dbReference type="Gene3D" id="3.40.50.300">
    <property type="entry name" value="P-loop containing nucleotide triphosphate hydrolases"/>
    <property type="match status" value="2"/>
</dbReference>
<dbReference type="EMBL" id="KN847336">
    <property type="protein sequence ID" value="KIW42950.1"/>
    <property type="molecule type" value="Genomic_DNA"/>
</dbReference>
<sequence>MKRTPVLLFSCSRNVRLNLVDIRNGTFYKEHPAHTSPSVNPPLFPNLTINIPAGYISQPQGRSRARNQAHWAVIGTSACTTFLEILRGSHLCFPPEARSYPYLASSYIDDSKDHQLRIPSRAIQYVGFNDGQGQASRGGITGAYLSARYESRREETDWSLLQYLKGETELNPTRPARENQVDKKTLKKAIKDLRLQKLLDMPVSNLSNGQTRRARIAKALLKKPKLLLLDEPFMGLDPPTLVSLSNMLLELSRRADPVILLGLRPQDPIPVWVNRLAVLGQDHTVSLIGSKKNVLHGVRRWQDLVSNAPSGESPGEVSNDEDIRRIVERYGRPPSGIGMKLTAEGISSSKEFSSEATPAFENSWRKAMRARPGTESKDVHLVDLLVRASEKMIPQAATSVSPSAQIEPTGTSTSPSPSPQSRELGSPLIELQAVTVKYGSKVVLGHGPGLTYTIRQGTRLALLGPNGSGKTTLLSLLTSDHPQSYSLPIQFFGRSRLPSPGTPGLSLWEIQARIGHSAPEVHAFFPKNLSVRRVLESAWADTYAGKPTLDAERNSKVDAFLRFWQSELRQDRVSGDNDSSLDWASDKNTHAFGKLPFSAQRLLLLLRAIIKEPDIVVLDEAFSGLSAETRDKAMEFLEHGLKTPEFQGLTPTQALVVVSHVKEEIPPVVDEWLRLPGEDEVVESGRGVEEGRTERGYIRTNDGWMKVWGLGK</sequence>
<feature type="domain" description="ABC transporter" evidence="4">
    <location>
        <begin position="22"/>
        <end position="306"/>
    </location>
</feature>
<evidence type="ECO:0000256" key="3">
    <source>
        <dbReference type="SAM" id="MobiDB-lite"/>
    </source>
</evidence>
<dbReference type="AlphaFoldDB" id="A0A0D2DKN1"/>
<protein>
    <recommendedName>
        <fullName evidence="4">ABC transporter domain-containing protein</fullName>
    </recommendedName>
</protein>
<dbReference type="Pfam" id="PF00005">
    <property type="entry name" value="ABC_tran"/>
    <property type="match status" value="2"/>
</dbReference>
<name>A0A0D2DKN1_9EURO</name>
<dbReference type="GO" id="GO:0005739">
    <property type="term" value="C:mitochondrion"/>
    <property type="evidence" value="ECO:0007669"/>
    <property type="project" value="TreeGrafter"/>
</dbReference>
<gene>
    <name evidence="5" type="ORF">PV06_06445</name>
</gene>
<dbReference type="InterPro" id="IPR027417">
    <property type="entry name" value="P-loop_NTPase"/>
</dbReference>
<reference evidence="5 6" key="1">
    <citation type="submission" date="2015-01" db="EMBL/GenBank/DDBJ databases">
        <title>The Genome Sequence of Exophiala oligosperma CBS72588.</title>
        <authorList>
            <consortium name="The Broad Institute Genomics Platform"/>
            <person name="Cuomo C."/>
            <person name="de Hoog S."/>
            <person name="Gorbushina A."/>
            <person name="Stielow B."/>
            <person name="Teixiera M."/>
            <person name="Abouelleil A."/>
            <person name="Chapman S.B."/>
            <person name="Priest M."/>
            <person name="Young S.K."/>
            <person name="Wortman J."/>
            <person name="Nusbaum C."/>
            <person name="Birren B."/>
        </authorList>
    </citation>
    <scope>NUCLEOTIDE SEQUENCE [LARGE SCALE GENOMIC DNA]</scope>
    <source>
        <strain evidence="5 6">CBS 72588</strain>
    </source>
</reference>
<dbReference type="PANTHER" id="PTHR43514">
    <property type="entry name" value="ABC TRANSPORTER I FAMILY MEMBER 10"/>
    <property type="match status" value="1"/>
</dbReference>
<evidence type="ECO:0000256" key="2">
    <source>
        <dbReference type="ARBA" id="ARBA00022840"/>
    </source>
</evidence>
<keyword evidence="1" id="KW-0547">Nucleotide-binding</keyword>
<dbReference type="GeneID" id="27358519"/>
<evidence type="ECO:0000259" key="4">
    <source>
        <dbReference type="PROSITE" id="PS50893"/>
    </source>
</evidence>
<dbReference type="Proteomes" id="UP000053342">
    <property type="component" value="Unassembled WGS sequence"/>
</dbReference>
<dbReference type="SUPFAM" id="SSF52540">
    <property type="entry name" value="P-loop containing nucleoside triphosphate hydrolases"/>
    <property type="match status" value="2"/>
</dbReference>
<dbReference type="InterPro" id="IPR003593">
    <property type="entry name" value="AAA+_ATPase"/>
</dbReference>
<dbReference type="InterPro" id="IPR050334">
    <property type="entry name" value="Molybdenum_import_ModC"/>
</dbReference>
<proteinExistence type="predicted"/>
<dbReference type="PANTHER" id="PTHR43514:SF4">
    <property type="entry name" value="ABC TRANSPORTER I FAMILY MEMBER 10"/>
    <property type="match status" value="1"/>
</dbReference>
<evidence type="ECO:0000313" key="6">
    <source>
        <dbReference type="Proteomes" id="UP000053342"/>
    </source>
</evidence>
<feature type="domain" description="ABC transporter" evidence="4">
    <location>
        <begin position="429"/>
        <end position="709"/>
    </location>
</feature>
<dbReference type="SMART" id="SM00382">
    <property type="entry name" value="AAA"/>
    <property type="match status" value="2"/>
</dbReference>
<organism evidence="5 6">
    <name type="scientific">Exophiala oligosperma</name>
    <dbReference type="NCBI Taxonomy" id="215243"/>
    <lineage>
        <taxon>Eukaryota</taxon>
        <taxon>Fungi</taxon>
        <taxon>Dikarya</taxon>
        <taxon>Ascomycota</taxon>
        <taxon>Pezizomycotina</taxon>
        <taxon>Eurotiomycetes</taxon>
        <taxon>Chaetothyriomycetidae</taxon>
        <taxon>Chaetothyriales</taxon>
        <taxon>Herpotrichiellaceae</taxon>
        <taxon>Exophiala</taxon>
    </lineage>
</organism>
<keyword evidence="6" id="KW-1185">Reference proteome</keyword>
<accession>A0A0D2DKN1</accession>
<dbReference type="STRING" id="215243.A0A0D2DKN1"/>
<dbReference type="PROSITE" id="PS50893">
    <property type="entry name" value="ABC_TRANSPORTER_2"/>
    <property type="match status" value="2"/>
</dbReference>